<dbReference type="PANTHER" id="PTHR37483">
    <property type="entry name" value="UPF0125 PROTEIN RATB"/>
    <property type="match status" value="1"/>
</dbReference>
<evidence type="ECO:0000256" key="2">
    <source>
        <dbReference type="HAMAP-Rule" id="MF_00460"/>
    </source>
</evidence>
<sequence>MSDIHIEVVFALPERQYVKVLEVAEGCTVEQAIQASGILDIRKDIDLAVNKVGIFSRGAKLTDVLQDGDRVEIYRPLTADPKELRRIRAEKSKKKTP</sequence>
<dbReference type="SUPFAM" id="SSF54285">
    <property type="entry name" value="MoaD/ThiS"/>
    <property type="match status" value="1"/>
</dbReference>
<dbReference type="NCBIfam" id="NF002490">
    <property type="entry name" value="PRK01777.1"/>
    <property type="match status" value="1"/>
</dbReference>
<dbReference type="Proteomes" id="UP000373449">
    <property type="component" value="Unassembled WGS sequence"/>
</dbReference>
<evidence type="ECO:0000313" key="3">
    <source>
        <dbReference type="EMBL" id="PHI32654.1"/>
    </source>
</evidence>
<dbReference type="Proteomes" id="UP000224974">
    <property type="component" value="Unassembled WGS sequence"/>
</dbReference>
<dbReference type="InterPro" id="IPR005346">
    <property type="entry name" value="RnfH"/>
</dbReference>
<reference evidence="4 6" key="3">
    <citation type="submission" date="2019-03" db="EMBL/GenBank/DDBJ databases">
        <authorList>
            <consortium name="Pathogen Informatics"/>
        </authorList>
    </citation>
    <scope>NUCLEOTIDE SEQUENCE [LARGE SCALE GENOMIC DNA]</scope>
    <source>
        <strain evidence="4 6">NCTC12282</strain>
    </source>
</reference>
<keyword evidence="5" id="KW-1185">Reference proteome</keyword>
<dbReference type="InterPro" id="IPR037021">
    <property type="entry name" value="RnfH_sf"/>
</dbReference>
<dbReference type="InterPro" id="IPR016155">
    <property type="entry name" value="Mopterin_synth/thiamin_S_b"/>
</dbReference>
<dbReference type="EMBL" id="CAADJA010000002">
    <property type="protein sequence ID" value="VFS48226.1"/>
    <property type="molecule type" value="Genomic_DNA"/>
</dbReference>
<gene>
    <name evidence="4" type="primary">ratB</name>
    <name evidence="3" type="ORF">CRN84_10635</name>
    <name evidence="4" type="ORF">NCTC12282_03090</name>
</gene>
<evidence type="ECO:0000313" key="5">
    <source>
        <dbReference type="Proteomes" id="UP000224974"/>
    </source>
</evidence>
<name>A0A2C6DUY8_9GAMM</name>
<organism evidence="3 5">
    <name type="scientific">Budvicia aquatica</name>
    <dbReference type="NCBI Taxonomy" id="82979"/>
    <lineage>
        <taxon>Bacteria</taxon>
        <taxon>Pseudomonadati</taxon>
        <taxon>Pseudomonadota</taxon>
        <taxon>Gammaproteobacteria</taxon>
        <taxon>Enterobacterales</taxon>
        <taxon>Budviciaceae</taxon>
        <taxon>Budvicia</taxon>
    </lineage>
</organism>
<proteinExistence type="inferred from homology"/>
<reference evidence="5" key="2">
    <citation type="submission" date="2017-09" db="EMBL/GenBank/DDBJ databases">
        <title>FDA dAtabase for Regulatory Grade micrObial Sequences (FDA-ARGOS): Supporting development and validation of Infectious Disease Dx tests.</title>
        <authorList>
            <person name="Minogue T."/>
            <person name="Wolcott M."/>
            <person name="Wasieloski L."/>
            <person name="Aguilar W."/>
            <person name="Moore D."/>
            <person name="Tallon L."/>
            <person name="Sadzewicz L."/>
            <person name="Ott S."/>
            <person name="Zhao X."/>
            <person name="Nagaraj S."/>
            <person name="Vavikolanu K."/>
            <person name="Aluvathingal J."/>
            <person name="Nadendla S."/>
            <person name="Sichtig H."/>
        </authorList>
    </citation>
    <scope>NUCLEOTIDE SEQUENCE [LARGE SCALE GENOMIC DNA]</scope>
    <source>
        <strain evidence="5">FDAARGOS_387</strain>
    </source>
</reference>
<evidence type="ECO:0000313" key="6">
    <source>
        <dbReference type="Proteomes" id="UP000373449"/>
    </source>
</evidence>
<dbReference type="PANTHER" id="PTHR37483:SF1">
    <property type="entry name" value="UPF0125 PROTEIN RATB"/>
    <property type="match status" value="1"/>
</dbReference>
<reference evidence="3" key="1">
    <citation type="submission" date="2017-09" db="EMBL/GenBank/DDBJ databases">
        <title>FDA dAtabase for Regulatory Grade micrObial Sequences (FDA-ARGOS): Supporting development and validation of Infectious Disease Dx tests.</title>
        <authorList>
            <person name="Minogue T."/>
            <person name="Wolcott M."/>
            <person name="Wasieloski L."/>
            <person name="Aguilar W."/>
            <person name="Moore D."/>
            <person name="Tallon L.J."/>
            <person name="Sadzewicz L."/>
            <person name="Ott S."/>
            <person name="Zhao X."/>
            <person name="Nagaraj S."/>
            <person name="Vavikolanu K."/>
            <person name="Aluvathingal J."/>
            <person name="Nadendla S."/>
            <person name="Sichtig H."/>
        </authorList>
    </citation>
    <scope>NUCLEOTIDE SEQUENCE</scope>
    <source>
        <strain evidence="3">FDAARGOS_387</strain>
    </source>
</reference>
<dbReference type="HAMAP" id="MF_00460">
    <property type="entry name" value="UPF0125_RnfH"/>
    <property type="match status" value="1"/>
</dbReference>
<protein>
    <recommendedName>
        <fullName evidence="2">UPF0125 protein CRN84_10635</fullName>
    </recommendedName>
</protein>
<dbReference type="AlphaFoldDB" id="A0A2C6DUY8"/>
<dbReference type="Pfam" id="PF03658">
    <property type="entry name" value="Ub-RnfH"/>
    <property type="match status" value="1"/>
</dbReference>
<dbReference type="EMBL" id="PDDX01000001">
    <property type="protein sequence ID" value="PHI32654.1"/>
    <property type="molecule type" value="Genomic_DNA"/>
</dbReference>
<evidence type="ECO:0000313" key="4">
    <source>
        <dbReference type="EMBL" id="VFS48226.1"/>
    </source>
</evidence>
<accession>A0A2C6DUY8</accession>
<comment type="similarity">
    <text evidence="1 2">Belongs to the UPF0125 (RnfH) family.</text>
</comment>
<dbReference type="OrthoDB" id="9796575at2"/>
<dbReference type="Gene3D" id="3.10.20.280">
    <property type="entry name" value="RnfH-like"/>
    <property type="match status" value="1"/>
</dbReference>
<evidence type="ECO:0000256" key="1">
    <source>
        <dbReference type="ARBA" id="ARBA00010645"/>
    </source>
</evidence>
<dbReference type="RefSeq" id="WP_029095594.1">
    <property type="nucleotide sequence ID" value="NZ_CAADJA010000002.1"/>
</dbReference>
<dbReference type="STRING" id="1111728.GCA_000427805_03510"/>